<reference evidence="1" key="1">
    <citation type="submission" date="2020-10" db="EMBL/GenBank/DDBJ databases">
        <authorList>
            <person name="Han B."/>
            <person name="Lu T."/>
            <person name="Zhao Q."/>
            <person name="Huang X."/>
            <person name="Zhao Y."/>
        </authorList>
    </citation>
    <scope>NUCLEOTIDE SEQUENCE</scope>
</reference>
<comment type="caution">
    <text evidence="1">The sequence shown here is derived from an EMBL/GenBank/DDBJ whole genome shotgun (WGS) entry which is preliminary data.</text>
</comment>
<sequence>MEAPPPETESIVWREDKGRFETPDGEAFLQYRLLDGNGAAGLLRRRSSLLRPGIIKRVPGEATAAEVSPVVRVLDELKASHSASGGSEQDLDGLVSLLDELRGLCSSGEGSENAGIAVRNGIVEALVALCASARVQQERLLASALKTLSSVLRGMTLEIFNLQMWQALKSSDKDSKEADDPCSMMQRLHDLYN</sequence>
<organism evidence="1 2">
    <name type="scientific">Miscanthus lutarioriparius</name>
    <dbReference type="NCBI Taxonomy" id="422564"/>
    <lineage>
        <taxon>Eukaryota</taxon>
        <taxon>Viridiplantae</taxon>
        <taxon>Streptophyta</taxon>
        <taxon>Embryophyta</taxon>
        <taxon>Tracheophyta</taxon>
        <taxon>Spermatophyta</taxon>
        <taxon>Magnoliopsida</taxon>
        <taxon>Liliopsida</taxon>
        <taxon>Poales</taxon>
        <taxon>Poaceae</taxon>
        <taxon>PACMAD clade</taxon>
        <taxon>Panicoideae</taxon>
        <taxon>Andropogonodae</taxon>
        <taxon>Andropogoneae</taxon>
        <taxon>Saccharinae</taxon>
        <taxon>Miscanthus</taxon>
    </lineage>
</organism>
<proteinExistence type="predicted"/>
<protein>
    <submittedName>
        <fullName evidence="1">Uncharacterized protein</fullName>
    </submittedName>
</protein>
<dbReference type="AlphaFoldDB" id="A0A811QKK0"/>
<name>A0A811QKK0_9POAL</name>
<keyword evidence="2" id="KW-1185">Reference proteome</keyword>
<evidence type="ECO:0000313" key="1">
    <source>
        <dbReference type="EMBL" id="CAD6256652.1"/>
    </source>
</evidence>
<accession>A0A811QKK0</accession>
<gene>
    <name evidence="1" type="ORF">NCGR_LOCUS40156</name>
</gene>
<dbReference type="OrthoDB" id="449062at2759"/>
<dbReference type="Proteomes" id="UP000604825">
    <property type="component" value="Unassembled WGS sequence"/>
</dbReference>
<dbReference type="EMBL" id="CAJGYO010000010">
    <property type="protein sequence ID" value="CAD6256652.1"/>
    <property type="molecule type" value="Genomic_DNA"/>
</dbReference>
<evidence type="ECO:0000313" key="2">
    <source>
        <dbReference type="Proteomes" id="UP000604825"/>
    </source>
</evidence>